<name>A0ABP0VCE8_9BRYO</name>
<accession>A0ABP0VCE8</accession>
<evidence type="ECO:0000313" key="4">
    <source>
        <dbReference type="Proteomes" id="UP001497444"/>
    </source>
</evidence>
<dbReference type="PROSITE" id="PS51382">
    <property type="entry name" value="SPX"/>
    <property type="match status" value="1"/>
</dbReference>
<reference evidence="3" key="1">
    <citation type="submission" date="2024-02" db="EMBL/GenBank/DDBJ databases">
        <authorList>
            <consortium name="ELIXIR-Norway"/>
            <consortium name="Elixir Norway"/>
        </authorList>
    </citation>
    <scope>NUCLEOTIDE SEQUENCE</scope>
</reference>
<organism evidence="3 4">
    <name type="scientific">Sphagnum jensenii</name>
    <dbReference type="NCBI Taxonomy" id="128206"/>
    <lineage>
        <taxon>Eukaryota</taxon>
        <taxon>Viridiplantae</taxon>
        <taxon>Streptophyta</taxon>
        <taxon>Embryophyta</taxon>
        <taxon>Bryophyta</taxon>
        <taxon>Sphagnophytina</taxon>
        <taxon>Sphagnopsida</taxon>
        <taxon>Sphagnales</taxon>
        <taxon>Sphagnaceae</taxon>
        <taxon>Sphagnum</taxon>
    </lineage>
</organism>
<evidence type="ECO:0000259" key="2">
    <source>
        <dbReference type="PROSITE" id="PS51382"/>
    </source>
</evidence>
<dbReference type="PANTHER" id="PTHR45978:SF7">
    <property type="entry name" value="SPX DOMAIN-CONTAINING PROTEIN 4"/>
    <property type="match status" value="1"/>
</dbReference>
<dbReference type="Pfam" id="PF03105">
    <property type="entry name" value="SPX"/>
    <property type="match status" value="1"/>
</dbReference>
<protein>
    <recommendedName>
        <fullName evidence="2">SPX domain-containing protein</fullName>
    </recommendedName>
</protein>
<feature type="compositionally biased region" description="Low complexity" evidence="1">
    <location>
        <begin position="228"/>
        <end position="242"/>
    </location>
</feature>
<proteinExistence type="predicted"/>
<dbReference type="EMBL" id="CAXAQS010000333">
    <property type="protein sequence ID" value="CAK9251172.1"/>
    <property type="molecule type" value="Genomic_DNA"/>
</dbReference>
<dbReference type="Proteomes" id="UP001497444">
    <property type="component" value="Unassembled WGS sequence"/>
</dbReference>
<sequence length="358" mass="40338">MKFGKNLLQVVELSDPEWGPYWINYKLLKKKINDIVTARGGMKVAESNNCNPRELSKSACEVEFFKSLRIELNKTSEFFASSEKLYCIRHERVFGGYVKLQEDGKKYDKNSWSRLLRACIRLYKDVLLLENFAIMNYCGFSKILKKHDKLTGFVTREAFMRNVMSVQNFTRYPYLLELLKQSEQLFAEIQGMDSVMPLQEEERLFLDAIRDLNYQASQLQAEENDVLNSNTNSENSNRSNASVDAISPQPVPEGDRNPTVTQTLSTAEGNVHFSSETQPHLLKSNNSLHSRATAKTTVPSHPQQQQLAAESRYSTLTESVAPPATAPASVTAVEAAGLIATTTATEASNAHKRIKIEI</sequence>
<feature type="domain" description="SPX" evidence="2">
    <location>
        <begin position="1"/>
        <end position="161"/>
    </location>
</feature>
<comment type="caution">
    <text evidence="3">The sequence shown here is derived from an EMBL/GenBank/DDBJ whole genome shotgun (WGS) entry which is preliminary data.</text>
</comment>
<feature type="region of interest" description="Disordered" evidence="1">
    <location>
        <begin position="221"/>
        <end position="258"/>
    </location>
</feature>
<evidence type="ECO:0000256" key="1">
    <source>
        <dbReference type="SAM" id="MobiDB-lite"/>
    </source>
</evidence>
<keyword evidence="4" id="KW-1185">Reference proteome</keyword>
<dbReference type="InterPro" id="IPR004331">
    <property type="entry name" value="SPX_dom"/>
</dbReference>
<dbReference type="InterPro" id="IPR031142">
    <property type="entry name" value="SPX_prot"/>
</dbReference>
<dbReference type="PANTHER" id="PTHR45978">
    <property type="entry name" value="SPX DOMAIN-CONTAINING PROTEIN 3"/>
    <property type="match status" value="1"/>
</dbReference>
<evidence type="ECO:0000313" key="3">
    <source>
        <dbReference type="EMBL" id="CAK9251172.1"/>
    </source>
</evidence>
<gene>
    <name evidence="3" type="ORF">CSSPJE1EN1_LOCUS26550</name>
</gene>